<keyword evidence="2" id="KW-0732">Signal</keyword>
<name>A0A2A9MMD1_BESBE</name>
<evidence type="ECO:0000313" key="5">
    <source>
        <dbReference type="Proteomes" id="UP000224006"/>
    </source>
</evidence>
<feature type="region of interest" description="Disordered" evidence="1">
    <location>
        <begin position="167"/>
        <end position="196"/>
    </location>
</feature>
<dbReference type="RefSeq" id="XP_029220952.1">
    <property type="nucleotide sequence ID" value="XM_029361987.1"/>
</dbReference>
<dbReference type="AlphaFoldDB" id="A0A2A9MMD1"/>
<protein>
    <recommendedName>
        <fullName evidence="3">SRS domain-containing protein</fullName>
    </recommendedName>
</protein>
<dbReference type="Proteomes" id="UP000224006">
    <property type="component" value="Chromosome II"/>
</dbReference>
<feature type="compositionally biased region" description="Polar residues" evidence="1">
    <location>
        <begin position="168"/>
        <end position="194"/>
    </location>
</feature>
<comment type="caution">
    <text evidence="4">The sequence shown here is derived from an EMBL/GenBank/DDBJ whole genome shotgun (WGS) entry which is preliminary data.</text>
</comment>
<evidence type="ECO:0000256" key="1">
    <source>
        <dbReference type="SAM" id="MobiDB-lite"/>
    </source>
</evidence>
<dbReference type="KEGG" id="bbes:BESB_034010"/>
<proteinExistence type="predicted"/>
<feature type="domain" description="SRS" evidence="3">
    <location>
        <begin position="342"/>
        <end position="465"/>
    </location>
</feature>
<dbReference type="InterPro" id="IPR007226">
    <property type="entry name" value="SRS_dom"/>
</dbReference>
<evidence type="ECO:0000313" key="4">
    <source>
        <dbReference type="EMBL" id="PFH36943.1"/>
    </source>
</evidence>
<dbReference type="GeneID" id="40308382"/>
<dbReference type="Pfam" id="PF04092">
    <property type="entry name" value="SAG"/>
    <property type="match status" value="2"/>
</dbReference>
<organism evidence="4 5">
    <name type="scientific">Besnoitia besnoiti</name>
    <name type="common">Apicomplexan protozoan</name>
    <dbReference type="NCBI Taxonomy" id="94643"/>
    <lineage>
        <taxon>Eukaryota</taxon>
        <taxon>Sar</taxon>
        <taxon>Alveolata</taxon>
        <taxon>Apicomplexa</taxon>
        <taxon>Conoidasida</taxon>
        <taxon>Coccidia</taxon>
        <taxon>Eucoccidiorida</taxon>
        <taxon>Eimeriorina</taxon>
        <taxon>Sarcocystidae</taxon>
        <taxon>Besnoitia</taxon>
    </lineage>
</organism>
<dbReference type="GO" id="GO:0016020">
    <property type="term" value="C:membrane"/>
    <property type="evidence" value="ECO:0007669"/>
    <property type="project" value="InterPro"/>
</dbReference>
<dbReference type="SUPFAM" id="SSF74877">
    <property type="entry name" value="Major surface antigen p30, SAG1"/>
    <property type="match status" value="1"/>
</dbReference>
<keyword evidence="5" id="KW-1185">Reference proteome</keyword>
<sequence length="498" mass="53299">MALSLAARVTMFFAVPFLLLLPSPSSEAGQLSTDEAIVRAADVCTDEKNREQGLQLTLEPGAPGIAFKCSTGAAELKPSMTEVYTDGNSPQTKPLNNVCHDAVLTVSAGNDAKAYILKVPEGERKGQVLHWTCHVPDANLNAKELSASPEVSVMKECKVRITVKAPDTLNTEPHQQPGSAPQQPGTTGDPQSAETVHHCMPEAGGRVVPVTLLRTESTVLFSCASPEQTTLSPEPSLNQFYEASDCTDPEPLEKVCRGATLCVAQENNPTTYRLTVPKQGRHKKTLYYRCTAPSAAVSRIRAAGPAQSQKPKSCTLKITVDAADSPNTDDEQNDGLSDDIVQTCEIDDDENKRIDLTLPQNVKRLAFSCGSSGAPALKPDASDNAFCMDPGCTAEKPLSNLFEGARLFPSTLTDSTVYTLSVSSRPPTDHDIYYICTATTMVQGHNRTSSTDVTNKRKCTVRITVKGNENPVLSDGALKAAASSVLVTVIGGVVYMWI</sequence>
<reference evidence="4 5" key="1">
    <citation type="submission" date="2017-09" db="EMBL/GenBank/DDBJ databases">
        <title>Genome sequencing of Besnoitia besnoiti strain Bb-Ger1.</title>
        <authorList>
            <person name="Schares G."/>
            <person name="Venepally P."/>
            <person name="Lorenzi H.A."/>
        </authorList>
    </citation>
    <scope>NUCLEOTIDE SEQUENCE [LARGE SCALE GENOMIC DNA]</scope>
    <source>
        <strain evidence="4 5">Bb-Ger1</strain>
    </source>
</reference>
<dbReference type="InterPro" id="IPR036755">
    <property type="entry name" value="SRS_dom_sf"/>
</dbReference>
<evidence type="ECO:0000259" key="3">
    <source>
        <dbReference type="Pfam" id="PF04092"/>
    </source>
</evidence>
<feature type="chain" id="PRO_5013332780" description="SRS domain-containing protein" evidence="2">
    <location>
        <begin position="29"/>
        <end position="498"/>
    </location>
</feature>
<dbReference type="VEuPathDB" id="ToxoDB:BESB_034010"/>
<dbReference type="Gene3D" id="2.60.40.1320">
    <property type="entry name" value="SRS domain"/>
    <property type="match status" value="3"/>
</dbReference>
<dbReference type="EMBL" id="NWUJ01000002">
    <property type="protein sequence ID" value="PFH36943.1"/>
    <property type="molecule type" value="Genomic_DNA"/>
</dbReference>
<accession>A0A2A9MMD1</accession>
<evidence type="ECO:0000256" key="2">
    <source>
        <dbReference type="SAM" id="SignalP"/>
    </source>
</evidence>
<feature type="signal peptide" evidence="2">
    <location>
        <begin position="1"/>
        <end position="28"/>
    </location>
</feature>
<gene>
    <name evidence="4" type="ORF">BESB_034010</name>
</gene>
<feature type="domain" description="SRS" evidence="3">
    <location>
        <begin position="206"/>
        <end position="320"/>
    </location>
</feature>